<keyword evidence="2" id="KW-1133">Transmembrane helix</keyword>
<sequence length="274" mass="27001">MSATRHDPLPDPGDLAVVELLRDAGRGAPASVDVDALLHRSRRSARRHRLGAVAGGAGAAALLVVAVVGLGSGWARPDAAPAPLPASATSTTSTTPSPSATTGATGTGTATGTATGGASSTARPGSLQAILGAGWAPDAAGDLTLDPASAAADGLPAAFTAKATRSSVPARLTDLCRGFTEKGATFTPCEARTAPDGTAVSRMVMDARLSPPGSYASLRYLRDAGGGQVEYAQVSVTAEGATADQATYAAATAWLGRYEQQLAAAAAVDVPPGA</sequence>
<dbReference type="RefSeq" id="WP_141848147.1">
    <property type="nucleotide sequence ID" value="NZ_BAAAPR010000004.1"/>
</dbReference>
<dbReference type="EMBL" id="VFMN01000001">
    <property type="protein sequence ID" value="TQJ08657.1"/>
    <property type="molecule type" value="Genomic_DNA"/>
</dbReference>
<evidence type="ECO:0000313" key="4">
    <source>
        <dbReference type="Proteomes" id="UP000317893"/>
    </source>
</evidence>
<reference evidence="3 4" key="1">
    <citation type="submission" date="2019-06" db="EMBL/GenBank/DDBJ databases">
        <title>Sequencing the genomes of 1000 actinobacteria strains.</title>
        <authorList>
            <person name="Klenk H.-P."/>
        </authorList>
    </citation>
    <scope>NUCLEOTIDE SEQUENCE [LARGE SCALE GENOMIC DNA]</scope>
    <source>
        <strain evidence="3 4">DSM 18607</strain>
    </source>
</reference>
<gene>
    <name evidence="3" type="ORF">FB458_1748</name>
</gene>
<keyword evidence="2" id="KW-0472">Membrane</keyword>
<proteinExistence type="predicted"/>
<name>A0A542DZX0_9MICO</name>
<evidence type="ECO:0000313" key="3">
    <source>
        <dbReference type="EMBL" id="TQJ08657.1"/>
    </source>
</evidence>
<feature type="region of interest" description="Disordered" evidence="1">
    <location>
        <begin position="81"/>
        <end position="123"/>
    </location>
</feature>
<organism evidence="3 4">
    <name type="scientific">Lapillicoccus jejuensis</name>
    <dbReference type="NCBI Taxonomy" id="402171"/>
    <lineage>
        <taxon>Bacteria</taxon>
        <taxon>Bacillati</taxon>
        <taxon>Actinomycetota</taxon>
        <taxon>Actinomycetes</taxon>
        <taxon>Micrococcales</taxon>
        <taxon>Intrasporangiaceae</taxon>
        <taxon>Lapillicoccus</taxon>
    </lineage>
</organism>
<dbReference type="Proteomes" id="UP000317893">
    <property type="component" value="Unassembled WGS sequence"/>
</dbReference>
<accession>A0A542DZX0</accession>
<comment type="caution">
    <text evidence="3">The sequence shown here is derived from an EMBL/GenBank/DDBJ whole genome shotgun (WGS) entry which is preliminary data.</text>
</comment>
<evidence type="ECO:0000256" key="2">
    <source>
        <dbReference type="SAM" id="Phobius"/>
    </source>
</evidence>
<feature type="transmembrane region" description="Helical" evidence="2">
    <location>
        <begin position="50"/>
        <end position="75"/>
    </location>
</feature>
<evidence type="ECO:0000256" key="1">
    <source>
        <dbReference type="SAM" id="MobiDB-lite"/>
    </source>
</evidence>
<keyword evidence="4" id="KW-1185">Reference proteome</keyword>
<dbReference type="AlphaFoldDB" id="A0A542DZX0"/>
<keyword evidence="2" id="KW-0812">Transmembrane</keyword>
<protein>
    <submittedName>
        <fullName evidence="3">Uncharacterized protein</fullName>
    </submittedName>
</protein>